<dbReference type="GO" id="GO:0004930">
    <property type="term" value="F:G protein-coupled receptor activity"/>
    <property type="evidence" value="ECO:0007669"/>
    <property type="project" value="UniProtKB-KW"/>
</dbReference>
<dbReference type="PANTHER" id="PTHR24249:SF372">
    <property type="entry name" value="G-PROTEIN COUPLED RECEPTORS FAMILY 1 PROFILE DOMAIN-CONTAINING PROTEIN"/>
    <property type="match status" value="1"/>
</dbReference>
<evidence type="ECO:0000313" key="13">
    <source>
        <dbReference type="Proteomes" id="UP001142055"/>
    </source>
</evidence>
<feature type="transmembrane region" description="Helical" evidence="10">
    <location>
        <begin position="132"/>
        <end position="152"/>
    </location>
</feature>
<dbReference type="CDD" id="cd00637">
    <property type="entry name" value="7tm_classA_rhodopsin-like"/>
    <property type="match status" value="1"/>
</dbReference>
<keyword evidence="13" id="KW-1185">Reference proteome</keyword>
<dbReference type="Gene3D" id="1.20.1070.10">
    <property type="entry name" value="Rhodopsin 7-helix transmembrane proteins"/>
    <property type="match status" value="1"/>
</dbReference>
<evidence type="ECO:0000259" key="11">
    <source>
        <dbReference type="PROSITE" id="PS50262"/>
    </source>
</evidence>
<feature type="domain" description="G-protein coupled receptors family 1 profile" evidence="11">
    <location>
        <begin position="24"/>
        <end position="301"/>
    </location>
</feature>
<proteinExistence type="inferred from homology"/>
<comment type="caution">
    <text evidence="12">The sequence shown here is derived from an EMBL/GenBank/DDBJ whole genome shotgun (WGS) entry which is preliminary data.</text>
</comment>
<evidence type="ECO:0000256" key="4">
    <source>
        <dbReference type="ARBA" id="ARBA00022692"/>
    </source>
</evidence>
<sequence length="320" mass="36328">MSTDELVLVCKSFQILTAIVGLALNVYILLVIPFSRPTVYNCLLLCLAIGHTIFDLLVLAFDLSVLAQWFGLVTLTLPEWSFWSIVVCNLNTSVWALIPVCNLWIISALVVDRYLVIVKPFEYESKVTTFRCILLILFGFFFILLCTLPFWFTPPIERIGANCLLTLNLSGTISANIQQSTSLLCIVLIVAFFFVPISIVLFCNIHLLLIIIDHRNRIRKMVFVVQQQQQQHNSGPTTIGQLCRQRDSLTTTFNLFCTLLLMLPYIINLLGQFTLHYFDPTLSAVSLVIVTLTPLVNGYIYGVRCQPIKKAFKRVLQVRD</sequence>
<accession>A0A9Q0RIM6</accession>
<dbReference type="InterPro" id="IPR000276">
    <property type="entry name" value="GPCR_Rhodpsn"/>
</dbReference>
<organism evidence="12 13">
    <name type="scientific">Blomia tropicalis</name>
    <name type="common">Mite</name>
    <dbReference type="NCBI Taxonomy" id="40697"/>
    <lineage>
        <taxon>Eukaryota</taxon>
        <taxon>Metazoa</taxon>
        <taxon>Ecdysozoa</taxon>
        <taxon>Arthropoda</taxon>
        <taxon>Chelicerata</taxon>
        <taxon>Arachnida</taxon>
        <taxon>Acari</taxon>
        <taxon>Acariformes</taxon>
        <taxon>Sarcoptiformes</taxon>
        <taxon>Astigmata</taxon>
        <taxon>Glycyphagoidea</taxon>
        <taxon>Echimyopodidae</taxon>
        <taxon>Blomia</taxon>
    </lineage>
</organism>
<dbReference type="InterPro" id="IPR017452">
    <property type="entry name" value="GPCR_Rhodpsn_7TM"/>
</dbReference>
<dbReference type="SUPFAM" id="SSF81321">
    <property type="entry name" value="Family A G protein-coupled receptor-like"/>
    <property type="match status" value="1"/>
</dbReference>
<evidence type="ECO:0000256" key="3">
    <source>
        <dbReference type="ARBA" id="ARBA00022475"/>
    </source>
</evidence>
<feature type="transmembrane region" description="Helical" evidence="10">
    <location>
        <begin position="39"/>
        <end position="61"/>
    </location>
</feature>
<protein>
    <recommendedName>
        <fullName evidence="11">G-protein coupled receptors family 1 profile domain-containing protein</fullName>
    </recommendedName>
</protein>
<evidence type="ECO:0000256" key="7">
    <source>
        <dbReference type="ARBA" id="ARBA00023136"/>
    </source>
</evidence>
<reference evidence="12" key="1">
    <citation type="submission" date="2022-12" db="EMBL/GenBank/DDBJ databases">
        <title>Genome assemblies of Blomia tropicalis.</title>
        <authorList>
            <person name="Cui Y."/>
        </authorList>
    </citation>
    <scope>NUCLEOTIDE SEQUENCE</scope>
    <source>
        <tissue evidence="12">Adult mites</tissue>
    </source>
</reference>
<keyword evidence="9" id="KW-0807">Transducer</keyword>
<dbReference type="Proteomes" id="UP001142055">
    <property type="component" value="Chromosome 3"/>
</dbReference>
<name>A0A9Q0RIM6_BLOTA</name>
<evidence type="ECO:0000256" key="5">
    <source>
        <dbReference type="ARBA" id="ARBA00022989"/>
    </source>
</evidence>
<evidence type="ECO:0000256" key="1">
    <source>
        <dbReference type="ARBA" id="ARBA00004651"/>
    </source>
</evidence>
<dbReference type="PRINTS" id="PR00237">
    <property type="entry name" value="GPCRRHODOPSN"/>
</dbReference>
<feature type="transmembrane region" description="Helical" evidence="10">
    <location>
        <begin position="81"/>
        <end position="111"/>
    </location>
</feature>
<keyword evidence="7 10" id="KW-0472">Membrane</keyword>
<comment type="subcellular location">
    <subcellularLocation>
        <location evidence="1">Cell membrane</location>
        <topology evidence="1">Multi-pass membrane protein</topology>
    </subcellularLocation>
</comment>
<feature type="transmembrane region" description="Helical" evidence="10">
    <location>
        <begin position="186"/>
        <end position="212"/>
    </location>
</feature>
<keyword evidence="3" id="KW-1003">Cell membrane</keyword>
<dbReference type="InterPro" id="IPR050569">
    <property type="entry name" value="TAAR"/>
</dbReference>
<keyword evidence="4 10" id="KW-0812">Transmembrane</keyword>
<dbReference type="EMBL" id="JAPWDV010000003">
    <property type="protein sequence ID" value="KAJ6217028.1"/>
    <property type="molecule type" value="Genomic_DNA"/>
</dbReference>
<feature type="transmembrane region" description="Helical" evidence="10">
    <location>
        <begin position="12"/>
        <end position="32"/>
    </location>
</feature>
<feature type="transmembrane region" description="Helical" evidence="10">
    <location>
        <begin position="281"/>
        <end position="303"/>
    </location>
</feature>
<dbReference type="AlphaFoldDB" id="A0A9Q0RIM6"/>
<evidence type="ECO:0000256" key="8">
    <source>
        <dbReference type="ARBA" id="ARBA00023170"/>
    </source>
</evidence>
<comment type="similarity">
    <text evidence="2">Belongs to the G-protein coupled receptor 1 family.</text>
</comment>
<dbReference type="PROSITE" id="PS50262">
    <property type="entry name" value="G_PROTEIN_RECEP_F1_2"/>
    <property type="match status" value="1"/>
</dbReference>
<feature type="transmembrane region" description="Helical" evidence="10">
    <location>
        <begin position="253"/>
        <end position="275"/>
    </location>
</feature>
<dbReference type="PANTHER" id="PTHR24249">
    <property type="entry name" value="HISTAMINE RECEPTOR-RELATED G-PROTEIN COUPLED RECEPTOR"/>
    <property type="match status" value="1"/>
</dbReference>
<keyword evidence="6" id="KW-0297">G-protein coupled receptor</keyword>
<evidence type="ECO:0000313" key="12">
    <source>
        <dbReference type="EMBL" id="KAJ6217028.1"/>
    </source>
</evidence>
<evidence type="ECO:0000256" key="2">
    <source>
        <dbReference type="ARBA" id="ARBA00010663"/>
    </source>
</evidence>
<dbReference type="GO" id="GO:0005886">
    <property type="term" value="C:plasma membrane"/>
    <property type="evidence" value="ECO:0007669"/>
    <property type="project" value="UniProtKB-SubCell"/>
</dbReference>
<evidence type="ECO:0000256" key="9">
    <source>
        <dbReference type="ARBA" id="ARBA00023224"/>
    </source>
</evidence>
<dbReference type="Pfam" id="PF00001">
    <property type="entry name" value="7tm_1"/>
    <property type="match status" value="1"/>
</dbReference>
<gene>
    <name evidence="12" type="ORF">RDWZM_008185</name>
</gene>
<keyword evidence="8" id="KW-0675">Receptor</keyword>
<evidence type="ECO:0000256" key="10">
    <source>
        <dbReference type="SAM" id="Phobius"/>
    </source>
</evidence>
<keyword evidence="5 10" id="KW-1133">Transmembrane helix</keyword>
<evidence type="ECO:0000256" key="6">
    <source>
        <dbReference type="ARBA" id="ARBA00023040"/>
    </source>
</evidence>